<reference evidence="1 2" key="1">
    <citation type="journal article" date="2015" name="Nature">
        <title>rRNA introns, odd ribosomes, and small enigmatic genomes across a large radiation of phyla.</title>
        <authorList>
            <person name="Brown C.T."/>
            <person name="Hug L.A."/>
            <person name="Thomas B.C."/>
            <person name="Sharon I."/>
            <person name="Castelle C.J."/>
            <person name="Singh A."/>
            <person name="Wilkins M.J."/>
            <person name="Williams K.H."/>
            <person name="Banfield J.F."/>
        </authorList>
    </citation>
    <scope>NUCLEOTIDE SEQUENCE [LARGE SCALE GENOMIC DNA]</scope>
</reference>
<comment type="caution">
    <text evidence="1">The sequence shown here is derived from an EMBL/GenBank/DDBJ whole genome shotgun (WGS) entry which is preliminary data.</text>
</comment>
<dbReference type="Proteomes" id="UP000034783">
    <property type="component" value="Unassembled WGS sequence"/>
</dbReference>
<evidence type="ECO:0008006" key="3">
    <source>
        <dbReference type="Google" id="ProtNLM"/>
    </source>
</evidence>
<protein>
    <recommendedName>
        <fullName evidence="3">Gcp-like domain-containing protein</fullName>
    </recommendedName>
</protein>
<gene>
    <name evidence="1" type="ORF">UW65_C0045G0002</name>
</gene>
<sequence>MYKVYINTAKRYQTKLVLTKGDKILEEKTGDFDIVSTMAELFAKYTIDPKDVMMDYFTGPGESFTGLKIGSSIANTFNFAVGKMTSKEIKLPNYGREPNISKRKAS</sequence>
<dbReference type="AlphaFoldDB" id="A0A0G1JAI6"/>
<accession>A0A0G1JAI6</accession>
<dbReference type="EMBL" id="LCJD01000045">
    <property type="protein sequence ID" value="KKT68373.1"/>
    <property type="molecule type" value="Genomic_DNA"/>
</dbReference>
<organism evidence="1 2">
    <name type="scientific">candidate division WWE3 bacterium GW2011_GWB1_44_4</name>
    <dbReference type="NCBI Taxonomy" id="1619116"/>
    <lineage>
        <taxon>Bacteria</taxon>
        <taxon>Katanobacteria</taxon>
    </lineage>
</organism>
<proteinExistence type="predicted"/>
<name>A0A0G1JAI6_UNCKA</name>
<evidence type="ECO:0000313" key="2">
    <source>
        <dbReference type="Proteomes" id="UP000034783"/>
    </source>
</evidence>
<evidence type="ECO:0000313" key="1">
    <source>
        <dbReference type="EMBL" id="KKT68373.1"/>
    </source>
</evidence>